<keyword evidence="1" id="KW-1133">Transmembrane helix</keyword>
<feature type="transmembrane region" description="Helical" evidence="1">
    <location>
        <begin position="130"/>
        <end position="151"/>
    </location>
</feature>
<dbReference type="RefSeq" id="WP_264487627.1">
    <property type="nucleotide sequence ID" value="NZ_JAPDDT010000005.1"/>
</dbReference>
<evidence type="ECO:0000313" key="3">
    <source>
        <dbReference type="Proteomes" id="UP001320876"/>
    </source>
</evidence>
<organism evidence="2 3">
    <name type="scientific">Luteolibacter arcticus</name>
    <dbReference type="NCBI Taxonomy" id="1581411"/>
    <lineage>
        <taxon>Bacteria</taxon>
        <taxon>Pseudomonadati</taxon>
        <taxon>Verrucomicrobiota</taxon>
        <taxon>Verrucomicrobiia</taxon>
        <taxon>Verrucomicrobiales</taxon>
        <taxon>Verrucomicrobiaceae</taxon>
        <taxon>Luteolibacter</taxon>
    </lineage>
</organism>
<sequence>MEAFKQFVTEYGTRYPWALFVALVFLPGIGFPAGVLLLLAGIVWGSHYTSCLIALAAIALNVMWTHCLAAGPARKVMTRWMGERLQPWFALPRTDLMKIAWLLRVTPGVPLFVQNYALGALGVPLRLSLLTALPVVSLYACGFVLTGGAIFDGRLGLAISGLALVAAAAIATRLFPAKQAKPGPEGGA</sequence>
<gene>
    <name evidence="2" type="ORF">OKA05_13215</name>
</gene>
<comment type="caution">
    <text evidence="2">The sequence shown here is derived from an EMBL/GenBank/DDBJ whole genome shotgun (WGS) entry which is preliminary data.</text>
</comment>
<reference evidence="2 3" key="1">
    <citation type="submission" date="2022-10" db="EMBL/GenBank/DDBJ databases">
        <title>Luteolibacter arcticus strain CCTCC AB 2014275, whole genome shotgun sequencing project.</title>
        <authorList>
            <person name="Zhao G."/>
            <person name="Shen L."/>
        </authorList>
    </citation>
    <scope>NUCLEOTIDE SEQUENCE [LARGE SCALE GENOMIC DNA]</scope>
    <source>
        <strain evidence="2 3">CCTCC AB 2014275</strain>
    </source>
</reference>
<dbReference type="Proteomes" id="UP001320876">
    <property type="component" value="Unassembled WGS sequence"/>
</dbReference>
<name>A0ABT3GJ35_9BACT</name>
<evidence type="ECO:0000313" key="2">
    <source>
        <dbReference type="EMBL" id="MCW1923518.1"/>
    </source>
</evidence>
<keyword evidence="1" id="KW-0472">Membrane</keyword>
<keyword evidence="1" id="KW-0812">Transmembrane</keyword>
<keyword evidence="3" id="KW-1185">Reference proteome</keyword>
<feature type="transmembrane region" description="Helical" evidence="1">
    <location>
        <begin position="99"/>
        <end position="118"/>
    </location>
</feature>
<evidence type="ECO:0000256" key="1">
    <source>
        <dbReference type="SAM" id="Phobius"/>
    </source>
</evidence>
<feature type="transmembrane region" description="Helical" evidence="1">
    <location>
        <begin position="51"/>
        <end position="71"/>
    </location>
</feature>
<feature type="transmembrane region" description="Helical" evidence="1">
    <location>
        <begin position="157"/>
        <end position="175"/>
    </location>
</feature>
<protein>
    <submittedName>
        <fullName evidence="2">VTT domain-containing protein</fullName>
    </submittedName>
</protein>
<proteinExistence type="predicted"/>
<accession>A0ABT3GJ35</accession>
<dbReference type="EMBL" id="JAPDDT010000005">
    <property type="protein sequence ID" value="MCW1923518.1"/>
    <property type="molecule type" value="Genomic_DNA"/>
</dbReference>
<feature type="transmembrane region" description="Helical" evidence="1">
    <location>
        <begin position="17"/>
        <end position="44"/>
    </location>
</feature>